<dbReference type="PATRIC" id="fig|993517.3.peg.5803"/>
<protein>
    <submittedName>
        <fullName evidence="1">Uncharacterized protein</fullName>
    </submittedName>
</protein>
<accession>K5DA47</accession>
<gene>
    <name evidence="1" type="ORF">RBSH_05362</name>
</gene>
<dbReference type="EMBL" id="AMCW01000150">
    <property type="protein sequence ID" value="EKJ99312.1"/>
    <property type="molecule type" value="Genomic_DNA"/>
</dbReference>
<dbReference type="Proteomes" id="UP000007993">
    <property type="component" value="Unassembled WGS sequence"/>
</dbReference>
<evidence type="ECO:0000313" key="1">
    <source>
        <dbReference type="EMBL" id="EKJ99312.1"/>
    </source>
</evidence>
<organism evidence="1 2">
    <name type="scientific">Rhodopirellula baltica SH28</name>
    <dbReference type="NCBI Taxonomy" id="993517"/>
    <lineage>
        <taxon>Bacteria</taxon>
        <taxon>Pseudomonadati</taxon>
        <taxon>Planctomycetota</taxon>
        <taxon>Planctomycetia</taxon>
        <taxon>Pirellulales</taxon>
        <taxon>Pirellulaceae</taxon>
        <taxon>Rhodopirellula</taxon>
    </lineage>
</organism>
<proteinExistence type="predicted"/>
<comment type="caution">
    <text evidence="1">The sequence shown here is derived from an EMBL/GenBank/DDBJ whole genome shotgun (WGS) entry which is preliminary data.</text>
</comment>
<name>K5DA47_RHOBT</name>
<sequence>MRGASRSIAFNGTDAILQFGEPSPNCKRGKTIGHAITRESFAVSVESERVFRQPHSLR</sequence>
<evidence type="ECO:0000313" key="2">
    <source>
        <dbReference type="Proteomes" id="UP000007993"/>
    </source>
</evidence>
<dbReference type="AlphaFoldDB" id="K5DA47"/>
<reference evidence="1 2" key="1">
    <citation type="journal article" date="2013" name="Mar. Genomics">
        <title>Expression of sulfatases in Rhodopirellula baltica and the diversity of sulfatases in the genus Rhodopirellula.</title>
        <authorList>
            <person name="Wegner C.E."/>
            <person name="Richter-Heitmann T."/>
            <person name="Klindworth A."/>
            <person name="Klockow C."/>
            <person name="Richter M."/>
            <person name="Achstetter T."/>
            <person name="Glockner F.O."/>
            <person name="Harder J."/>
        </authorList>
    </citation>
    <scope>NUCLEOTIDE SEQUENCE [LARGE SCALE GENOMIC DNA]</scope>
    <source>
        <strain evidence="1 2">SH28</strain>
    </source>
</reference>